<gene>
    <name evidence="1" type="ORF">LOY88_004732</name>
</gene>
<dbReference type="EMBL" id="JALBCA010000075">
    <property type="protein sequence ID" value="KAI2384305.1"/>
    <property type="molecule type" value="Genomic_DNA"/>
</dbReference>
<organism evidence="1">
    <name type="scientific">Ophidiomyces ophidiicola</name>
    <dbReference type="NCBI Taxonomy" id="1387563"/>
    <lineage>
        <taxon>Eukaryota</taxon>
        <taxon>Fungi</taxon>
        <taxon>Dikarya</taxon>
        <taxon>Ascomycota</taxon>
        <taxon>Pezizomycotina</taxon>
        <taxon>Eurotiomycetes</taxon>
        <taxon>Eurotiomycetidae</taxon>
        <taxon>Onygenales</taxon>
        <taxon>Onygenaceae</taxon>
        <taxon>Ophidiomyces</taxon>
    </lineage>
</organism>
<proteinExistence type="predicted"/>
<evidence type="ECO:0000313" key="1">
    <source>
        <dbReference type="EMBL" id="KAI2384305.1"/>
    </source>
</evidence>
<sequence length="364" mass="40104">MNTAYYVILLELQTPGDSPLQRVELAASLAPFNSPTSRPPTAIHVRLKLTMDRSNKPAAIPVTSSLPQPAVNIDDSTVHASLASGESVVVHLFGATVTSWKLANGRELLFLSEKAHLDGSKPIRGGIPLVFPVFGPPPKNHATSTLPQHGFVRNSLWEFLGKSTSESENGASIKLDFGLSHSMLSEKFKNDWSYEFGLVYSVTLSKRSLETSLRVENRGSKAFEFQTLLHSYFRVEDISQIHIQNLQSKTYVDKVRNAETFTESFSALAIEGEVDRVYQSLDPTVPIIVASGSDNKPIYSITRESLNDIVVWNPWIEKAKGMADFAPDEAYKNMICVEAGSVVGWQTLESGDTWEGGQTVECKL</sequence>
<name>A0ACB8USS8_9EURO</name>
<protein>
    <submittedName>
        <fullName evidence="1">Uncharacterized protein</fullName>
    </submittedName>
</protein>
<reference evidence="1" key="1">
    <citation type="journal article" date="2022" name="bioRxiv">
        <title>Population genetic analysis of Ophidiomyces ophidiicola, the causative agent of snake fungal disease, indicates recent introductions to the USA.</title>
        <authorList>
            <person name="Ladner J.T."/>
            <person name="Palmer J.M."/>
            <person name="Ettinger C.L."/>
            <person name="Stajich J.E."/>
            <person name="Farrell T.M."/>
            <person name="Glorioso B.M."/>
            <person name="Lawson B."/>
            <person name="Price S.J."/>
            <person name="Stengle A.G."/>
            <person name="Grear D.A."/>
            <person name="Lorch J.M."/>
        </authorList>
    </citation>
    <scope>NUCLEOTIDE SEQUENCE</scope>
    <source>
        <strain evidence="1">NWHC 24266-5</strain>
    </source>
</reference>
<accession>A0ACB8USS8</accession>
<comment type="caution">
    <text evidence="1">The sequence shown here is derived from an EMBL/GenBank/DDBJ whole genome shotgun (WGS) entry which is preliminary data.</text>
</comment>